<proteinExistence type="predicted"/>
<comment type="caution">
    <text evidence="1">The sequence shown here is derived from an EMBL/GenBank/DDBJ whole genome shotgun (WGS) entry which is preliminary data.</text>
</comment>
<dbReference type="EMBL" id="JAIQCV010000007">
    <property type="protein sequence ID" value="KAH1082127.1"/>
    <property type="molecule type" value="Genomic_DNA"/>
</dbReference>
<name>A0A9D3VGK4_9ROSI</name>
<organism evidence="1 2">
    <name type="scientific">Gossypium stocksii</name>
    <dbReference type="NCBI Taxonomy" id="47602"/>
    <lineage>
        <taxon>Eukaryota</taxon>
        <taxon>Viridiplantae</taxon>
        <taxon>Streptophyta</taxon>
        <taxon>Embryophyta</taxon>
        <taxon>Tracheophyta</taxon>
        <taxon>Spermatophyta</taxon>
        <taxon>Magnoliopsida</taxon>
        <taxon>eudicotyledons</taxon>
        <taxon>Gunneridae</taxon>
        <taxon>Pentapetalae</taxon>
        <taxon>rosids</taxon>
        <taxon>malvids</taxon>
        <taxon>Malvales</taxon>
        <taxon>Malvaceae</taxon>
        <taxon>Malvoideae</taxon>
        <taxon>Gossypium</taxon>
    </lineage>
</organism>
<sequence length="213" mass="24252">MSGALIVSEFTIKVNLIISNSGVGRVMKKVKCRPNLSVDTDDPTVDGCGWEGQKAMEDTVPKISYMSKLMVQEGDVKTEVVDVIPSITFSDRVQKFIERKMTKTVVVKLLGRKITFNALLNRVIFGQYLIVRPWLPNFSTVEDEVESRIVWVRLPVLLEGYYSNFILKEIGQVIKTDDMENARRGRFARMVLCVDPRKPLLSKIKINGRTQRI</sequence>
<evidence type="ECO:0000313" key="2">
    <source>
        <dbReference type="Proteomes" id="UP000828251"/>
    </source>
</evidence>
<dbReference type="InterPro" id="IPR040256">
    <property type="entry name" value="At4g02000-like"/>
</dbReference>
<dbReference type="OrthoDB" id="996362at2759"/>
<reference evidence="1 2" key="1">
    <citation type="journal article" date="2021" name="Plant Biotechnol. J.">
        <title>Multi-omics assisted identification of the key and species-specific regulatory components of drought-tolerant mechanisms in Gossypium stocksii.</title>
        <authorList>
            <person name="Yu D."/>
            <person name="Ke L."/>
            <person name="Zhang D."/>
            <person name="Wu Y."/>
            <person name="Sun Y."/>
            <person name="Mei J."/>
            <person name="Sun J."/>
            <person name="Sun Y."/>
        </authorList>
    </citation>
    <scope>NUCLEOTIDE SEQUENCE [LARGE SCALE GENOMIC DNA]</scope>
    <source>
        <strain evidence="2">cv. E1</strain>
        <tissue evidence="1">Leaf</tissue>
    </source>
</reference>
<accession>A0A9D3VGK4</accession>
<dbReference type="PANTHER" id="PTHR31286:SF99">
    <property type="entry name" value="DUF4283 DOMAIN-CONTAINING PROTEIN"/>
    <property type="match status" value="1"/>
</dbReference>
<dbReference type="Proteomes" id="UP000828251">
    <property type="component" value="Unassembled WGS sequence"/>
</dbReference>
<dbReference type="AlphaFoldDB" id="A0A9D3VGK4"/>
<protein>
    <recommendedName>
        <fullName evidence="3">DUF4283 domain-containing protein</fullName>
    </recommendedName>
</protein>
<dbReference type="PANTHER" id="PTHR31286">
    <property type="entry name" value="GLYCINE-RICH CELL WALL STRUCTURAL PROTEIN 1.8-LIKE"/>
    <property type="match status" value="1"/>
</dbReference>
<evidence type="ECO:0008006" key="3">
    <source>
        <dbReference type="Google" id="ProtNLM"/>
    </source>
</evidence>
<keyword evidence="2" id="KW-1185">Reference proteome</keyword>
<gene>
    <name evidence="1" type="ORF">J1N35_021888</name>
</gene>
<evidence type="ECO:0000313" key="1">
    <source>
        <dbReference type="EMBL" id="KAH1082127.1"/>
    </source>
</evidence>